<keyword evidence="2" id="KW-0813">Transport</keyword>
<dbReference type="GO" id="GO:0015031">
    <property type="term" value="P:protein transport"/>
    <property type="evidence" value="ECO:0007669"/>
    <property type="project" value="UniProtKB-KW"/>
</dbReference>
<keyword evidence="3 9" id="KW-0812">Transmembrane</keyword>
<feature type="region of interest" description="Disordered" evidence="8">
    <location>
        <begin position="139"/>
        <end position="187"/>
    </location>
</feature>
<comment type="subcellular location">
    <subcellularLocation>
        <location evidence="1">Membrane</location>
        <topology evidence="1">Single-pass membrane protein</topology>
    </subcellularLocation>
</comment>
<evidence type="ECO:0000256" key="4">
    <source>
        <dbReference type="ARBA" id="ARBA00022927"/>
    </source>
</evidence>
<dbReference type="PANTHER" id="PTHR33162">
    <property type="entry name" value="SEC-INDEPENDENT PROTEIN TRANSLOCASE PROTEIN TATA, CHLOROPLASTIC"/>
    <property type="match status" value="1"/>
</dbReference>
<feature type="transmembrane region" description="Helical" evidence="9">
    <location>
        <begin position="31"/>
        <end position="54"/>
    </location>
</feature>
<keyword evidence="5 9" id="KW-1133">Transmembrane helix</keyword>
<sequence>MAIIAIIGLFYIDFMGIGGERMKGKCRGKGVFASLFGIGAPEALVIGVVALLIFGPKGLAEEVSREFKSSLEREIGLDEIDNRAPNSFISNNPMPTTLEDFGANVEPNKSSDDDSSPSSGGVYTAEEYLKVTETQLKGALARLQNENEEKEKDKNQSESQAPSQNTPQEEAASLVPPIPSPEPANEI</sequence>
<organism evidence="10 11">
    <name type="scientific">Phtheirospermum japonicum</name>
    <dbReference type="NCBI Taxonomy" id="374723"/>
    <lineage>
        <taxon>Eukaryota</taxon>
        <taxon>Viridiplantae</taxon>
        <taxon>Streptophyta</taxon>
        <taxon>Embryophyta</taxon>
        <taxon>Tracheophyta</taxon>
        <taxon>Spermatophyta</taxon>
        <taxon>Magnoliopsida</taxon>
        <taxon>eudicotyledons</taxon>
        <taxon>Gunneridae</taxon>
        <taxon>Pentapetalae</taxon>
        <taxon>asterids</taxon>
        <taxon>lamiids</taxon>
        <taxon>Lamiales</taxon>
        <taxon>Orobanchaceae</taxon>
        <taxon>Orobanchaceae incertae sedis</taxon>
        <taxon>Phtheirospermum</taxon>
    </lineage>
</organism>
<evidence type="ECO:0000256" key="7">
    <source>
        <dbReference type="ARBA" id="ARBA00023136"/>
    </source>
</evidence>
<dbReference type="OrthoDB" id="2017985at2759"/>
<reference evidence="10" key="1">
    <citation type="submission" date="2020-07" db="EMBL/GenBank/DDBJ databases">
        <title>Ethylene signaling mediates host invasion by parasitic plants.</title>
        <authorList>
            <person name="Yoshida S."/>
        </authorList>
    </citation>
    <scope>NUCLEOTIDE SEQUENCE</scope>
    <source>
        <strain evidence="10">Okayama</strain>
    </source>
</reference>
<dbReference type="InterPro" id="IPR003369">
    <property type="entry name" value="TatA/B/E"/>
</dbReference>
<feature type="compositionally biased region" description="Pro residues" evidence="8">
    <location>
        <begin position="176"/>
        <end position="187"/>
    </location>
</feature>
<keyword evidence="7 9" id="KW-0472">Membrane</keyword>
<dbReference type="AlphaFoldDB" id="A0A830BXW4"/>
<dbReference type="Pfam" id="PF02416">
    <property type="entry name" value="TatA_B_E"/>
    <property type="match status" value="1"/>
</dbReference>
<feature type="region of interest" description="Disordered" evidence="8">
    <location>
        <begin position="84"/>
        <end position="126"/>
    </location>
</feature>
<dbReference type="Proteomes" id="UP000653305">
    <property type="component" value="Unassembled WGS sequence"/>
</dbReference>
<dbReference type="Gene3D" id="1.20.5.3310">
    <property type="match status" value="1"/>
</dbReference>
<keyword evidence="6" id="KW-0811">Translocation</keyword>
<evidence type="ECO:0000256" key="6">
    <source>
        <dbReference type="ARBA" id="ARBA00023010"/>
    </source>
</evidence>
<evidence type="ECO:0000313" key="11">
    <source>
        <dbReference type="Proteomes" id="UP000653305"/>
    </source>
</evidence>
<evidence type="ECO:0000256" key="8">
    <source>
        <dbReference type="SAM" id="MobiDB-lite"/>
    </source>
</evidence>
<comment type="caution">
    <text evidence="10">The sequence shown here is derived from an EMBL/GenBank/DDBJ whole genome shotgun (WGS) entry which is preliminary data.</text>
</comment>
<dbReference type="PANTHER" id="PTHR33162:SF3">
    <property type="entry name" value="SEC-INDEPENDENT PROTEIN TRANSLOCASE PROTEIN TATB, CHLOROPLASTIC"/>
    <property type="match status" value="1"/>
</dbReference>
<evidence type="ECO:0000256" key="2">
    <source>
        <dbReference type="ARBA" id="ARBA00022448"/>
    </source>
</evidence>
<evidence type="ECO:0000256" key="1">
    <source>
        <dbReference type="ARBA" id="ARBA00004167"/>
    </source>
</evidence>
<protein>
    <submittedName>
        <fullName evidence="10">Sec-independent protein translocase protein tatb chloroplastic</fullName>
    </submittedName>
</protein>
<keyword evidence="4" id="KW-0653">Protein transport</keyword>
<evidence type="ECO:0000256" key="3">
    <source>
        <dbReference type="ARBA" id="ARBA00022692"/>
    </source>
</evidence>
<dbReference type="EMBL" id="BMAC01000241">
    <property type="protein sequence ID" value="GFP91359.1"/>
    <property type="molecule type" value="Genomic_DNA"/>
</dbReference>
<evidence type="ECO:0000256" key="5">
    <source>
        <dbReference type="ARBA" id="ARBA00022989"/>
    </source>
</evidence>
<feature type="compositionally biased region" description="Basic and acidic residues" evidence="8">
    <location>
        <begin position="145"/>
        <end position="156"/>
    </location>
</feature>
<accession>A0A830BXW4</accession>
<proteinExistence type="predicted"/>
<keyword evidence="11" id="KW-1185">Reference proteome</keyword>
<name>A0A830BXW4_9LAMI</name>
<evidence type="ECO:0000256" key="9">
    <source>
        <dbReference type="SAM" id="Phobius"/>
    </source>
</evidence>
<dbReference type="GO" id="GO:0016020">
    <property type="term" value="C:membrane"/>
    <property type="evidence" value="ECO:0007669"/>
    <property type="project" value="UniProtKB-SubCell"/>
</dbReference>
<evidence type="ECO:0000313" key="10">
    <source>
        <dbReference type="EMBL" id="GFP91359.1"/>
    </source>
</evidence>
<gene>
    <name evidence="10" type="ORF">PHJA_001279900</name>
</gene>
<feature type="compositionally biased region" description="Polar residues" evidence="8">
    <location>
        <begin position="84"/>
        <end position="95"/>
    </location>
</feature>